<comment type="caution">
    <text evidence="3">The sequence shown here is derived from an EMBL/GenBank/DDBJ whole genome shotgun (WGS) entry which is preliminary data.</text>
</comment>
<sequence length="210" mass="24479">MMKSSKDERKALKDENKILQDENNILKATIRSIESSLESVTRANNDLEQYTRRECVEIRGIPVTATPSEEQTNNIVKDVGKLLGVDITENDFSVSHRMPQSQKHKGKPGPPAIIVKFARRDVKDNFYRARKQLKDLTTRDLGYSEKNKIYLAESLTERNRMLFKDCLKVKKDLEFKFIWTLNGKIFMRKDKDSAVHHINNKEDLHKMQSR</sequence>
<feature type="coiled-coil region" evidence="1">
    <location>
        <begin position="2"/>
        <end position="53"/>
    </location>
</feature>
<dbReference type="Pfam" id="PF25298">
    <property type="entry name" value="Baculo_FP_2nd"/>
    <property type="match status" value="1"/>
</dbReference>
<evidence type="ECO:0000256" key="1">
    <source>
        <dbReference type="SAM" id="Coils"/>
    </source>
</evidence>
<dbReference type="InterPro" id="IPR057251">
    <property type="entry name" value="FP_C"/>
</dbReference>
<protein>
    <recommendedName>
        <fullName evidence="2">FP protein C-terminal domain-containing protein</fullName>
    </recommendedName>
</protein>
<gene>
    <name evidence="3" type="ORF">PEVE_00035270</name>
</gene>
<organism evidence="3 4">
    <name type="scientific">Porites evermanni</name>
    <dbReference type="NCBI Taxonomy" id="104178"/>
    <lineage>
        <taxon>Eukaryota</taxon>
        <taxon>Metazoa</taxon>
        <taxon>Cnidaria</taxon>
        <taxon>Anthozoa</taxon>
        <taxon>Hexacorallia</taxon>
        <taxon>Scleractinia</taxon>
        <taxon>Fungiina</taxon>
        <taxon>Poritidae</taxon>
        <taxon>Porites</taxon>
    </lineage>
</organism>
<reference evidence="3 4" key="1">
    <citation type="submission" date="2022-05" db="EMBL/GenBank/DDBJ databases">
        <authorList>
            <consortium name="Genoscope - CEA"/>
            <person name="William W."/>
        </authorList>
    </citation>
    <scope>NUCLEOTIDE SEQUENCE [LARGE SCALE GENOMIC DNA]</scope>
</reference>
<dbReference type="PANTHER" id="PTHR11505">
    <property type="entry name" value="L1 TRANSPOSABLE ELEMENT-RELATED"/>
    <property type="match status" value="1"/>
</dbReference>
<proteinExistence type="predicted"/>
<dbReference type="EMBL" id="CALNXI010000544">
    <property type="protein sequence ID" value="CAH3028973.1"/>
    <property type="molecule type" value="Genomic_DNA"/>
</dbReference>
<dbReference type="InterPro" id="IPR004244">
    <property type="entry name" value="Transposase_22"/>
</dbReference>
<dbReference type="Proteomes" id="UP001159427">
    <property type="component" value="Unassembled WGS sequence"/>
</dbReference>
<dbReference type="Gene3D" id="3.30.70.1820">
    <property type="entry name" value="L1 transposable element, RRM domain"/>
    <property type="match status" value="1"/>
</dbReference>
<keyword evidence="4" id="KW-1185">Reference proteome</keyword>
<feature type="domain" description="FP protein C-terminal" evidence="2">
    <location>
        <begin position="156"/>
        <end position="207"/>
    </location>
</feature>
<evidence type="ECO:0000313" key="3">
    <source>
        <dbReference type="EMBL" id="CAH3028973.1"/>
    </source>
</evidence>
<name>A0ABN8MJZ6_9CNID</name>
<accession>A0ABN8MJZ6</accession>
<evidence type="ECO:0000259" key="2">
    <source>
        <dbReference type="Pfam" id="PF25298"/>
    </source>
</evidence>
<evidence type="ECO:0000313" key="4">
    <source>
        <dbReference type="Proteomes" id="UP001159427"/>
    </source>
</evidence>
<keyword evidence="1" id="KW-0175">Coiled coil</keyword>